<dbReference type="SUPFAM" id="SSF52540">
    <property type="entry name" value="P-loop containing nucleoside triphosphate hydrolases"/>
    <property type="match status" value="1"/>
</dbReference>
<evidence type="ECO:0000256" key="8">
    <source>
        <dbReference type="SAM" id="MobiDB-lite"/>
    </source>
</evidence>
<dbReference type="InterPro" id="IPR027417">
    <property type="entry name" value="P-loop_NTPase"/>
</dbReference>
<evidence type="ECO:0000256" key="4">
    <source>
        <dbReference type="ARBA" id="ARBA00022741"/>
    </source>
</evidence>
<feature type="transmembrane region" description="Helical" evidence="9">
    <location>
        <begin position="1111"/>
        <end position="1134"/>
    </location>
</feature>
<protein>
    <recommendedName>
        <fullName evidence="10">ABC transporter domain-containing protein</fullName>
    </recommendedName>
</protein>
<dbReference type="Gene3D" id="3.40.50.300">
    <property type="entry name" value="P-loop containing nucleotide triphosphate hydrolases"/>
    <property type="match status" value="1"/>
</dbReference>
<dbReference type="EMBL" id="VFQX01000009">
    <property type="protein sequence ID" value="KAF0982359.1"/>
    <property type="molecule type" value="Genomic_DNA"/>
</dbReference>
<dbReference type="GO" id="GO:0140359">
    <property type="term" value="F:ABC-type transporter activity"/>
    <property type="evidence" value="ECO:0007669"/>
    <property type="project" value="InterPro"/>
</dbReference>
<accession>A0A6A5CAT3</accession>
<dbReference type="VEuPathDB" id="AmoebaDB:NF0067870"/>
<feature type="compositionally biased region" description="Basic and acidic residues" evidence="8">
    <location>
        <begin position="827"/>
        <end position="838"/>
    </location>
</feature>
<keyword evidence="6 9" id="KW-1133">Transmembrane helix</keyword>
<dbReference type="OMA" id="KTVICVI"/>
<dbReference type="PROSITE" id="PS50893">
    <property type="entry name" value="ABC_TRANSPORTER_2"/>
    <property type="match status" value="1"/>
</dbReference>
<reference evidence="11 12" key="1">
    <citation type="journal article" date="2019" name="Sci. Rep.">
        <title>Nanopore sequencing improves the draft genome of the human pathogenic amoeba Naegleria fowleri.</title>
        <authorList>
            <person name="Liechti N."/>
            <person name="Schurch N."/>
            <person name="Bruggmann R."/>
            <person name="Wittwer M."/>
        </authorList>
    </citation>
    <scope>NUCLEOTIDE SEQUENCE [LARGE SCALE GENOMIC DNA]</scope>
    <source>
        <strain evidence="11 12">ATCC 30894</strain>
    </source>
</reference>
<dbReference type="RefSeq" id="XP_044567072.1">
    <property type="nucleotide sequence ID" value="XM_044701680.1"/>
</dbReference>
<dbReference type="InterPro" id="IPR017871">
    <property type="entry name" value="ABC_transporter-like_CS"/>
</dbReference>
<evidence type="ECO:0000256" key="3">
    <source>
        <dbReference type="ARBA" id="ARBA00022692"/>
    </source>
</evidence>
<dbReference type="GO" id="GO:0016887">
    <property type="term" value="F:ATP hydrolysis activity"/>
    <property type="evidence" value="ECO:0007669"/>
    <property type="project" value="InterPro"/>
</dbReference>
<evidence type="ECO:0000256" key="9">
    <source>
        <dbReference type="SAM" id="Phobius"/>
    </source>
</evidence>
<dbReference type="VEuPathDB" id="AmoebaDB:NfTy_020150"/>
<evidence type="ECO:0000256" key="1">
    <source>
        <dbReference type="ARBA" id="ARBA00004141"/>
    </source>
</evidence>
<evidence type="ECO:0000256" key="7">
    <source>
        <dbReference type="ARBA" id="ARBA00023136"/>
    </source>
</evidence>
<dbReference type="InterPro" id="IPR050352">
    <property type="entry name" value="ABCG_transporters"/>
</dbReference>
<evidence type="ECO:0000259" key="10">
    <source>
        <dbReference type="PROSITE" id="PS50893"/>
    </source>
</evidence>
<feature type="region of interest" description="Disordered" evidence="8">
    <location>
        <begin position="1"/>
        <end position="114"/>
    </location>
</feature>
<dbReference type="OrthoDB" id="66620at2759"/>
<dbReference type="SMART" id="SM00382">
    <property type="entry name" value="AAA"/>
    <property type="match status" value="1"/>
</dbReference>
<evidence type="ECO:0000256" key="6">
    <source>
        <dbReference type="ARBA" id="ARBA00022989"/>
    </source>
</evidence>
<feature type="compositionally biased region" description="Low complexity" evidence="8">
    <location>
        <begin position="80"/>
        <end position="107"/>
    </location>
</feature>
<keyword evidence="2" id="KW-0813">Transport</keyword>
<feature type="transmembrane region" description="Helical" evidence="9">
    <location>
        <begin position="974"/>
        <end position="1000"/>
    </location>
</feature>
<keyword evidence="5" id="KW-0067">ATP-binding</keyword>
<sequence length="1181" mass="133166">MNPPSNDDGRQLTHLAQPIKEELIEEESQTHVIPTPPQHSTNNEQVIPDTPSIVIIDPSPHPLPSTDNSSNSGVFDHLNTTDNNNTTDTNTTIKNDNDNNTNPTTNNDSRDDFPKDNEQIVALQKFIHQSSYSLDSNSQHYHNFNIQLIRAGNGSLAHVSADNSPASTMDNLSLMSHDLSEEDQHLPPQMVPTNSSTCNGSELVALDVSDVEQQEEQASSVDVKELERMKKRTICVWILVACCCFVYLCVVGGLGYFSGFAIDKSVHAFTYFNLSFSSKNECNFESGLKYKHYSLNNTIFKTCSIQKVLEIDVNKDSFENSDKLTFFYLSTTPMDIYYFKELSSFRTYNSTGYLDPTSVNYWLKTQGQYGFKQIGLSIIDNSTDVQVNSNYGVRVVVTLKMLTTESTNSSTLLNSLTTLSESSMDDYQDYNSTSFPLTFQGSYYIESYMCEITLYMTGVALSWLFILLTTLVLLTRVKRAKEAKELGAFLPFSIRKLFGISQEPSKKKEKTNDHKSDRKVGVKLEYERLTFQDFSGSTHLHETSGEFLPYTLTALLGESGSGKTTFINSLSKRTGRGKIGGHVVIGGRSLNSESMKRLIGFVPQDDTMIPILTPRETLFFNSYVRNSDLTLRGHSEIVNKVLRDLKLIKKDSDVSNTIIGNEEKRGISGGEKKRVNVGIELVTQPPVLILDEPTTGLDYLTANKLCKILLEISKTGKTVICVIHQPAYETFCLFTDLMVFKSKHVVLKGKRHVISHEIGHNYLKLNRCAIADEILEFVSNTSFEILNDLQVMVEARSTKKHSVSTELESTNSTDQVESKSISPEESSTMKDNKTESRKTRVLSEASRPKDVSPFYKQFIALLVRAFIQLYREWFNLVVDGLLNLVGGLLIGILLLNVRADLFQGPVDKSIVLQCPTEKLSVCALPQKDYVTALSSYVILGVSLAGAMSSLRIFGKEKANFVRESQSGVNSFMYFLVKDFLAVIQMLIVSICFTLSFYYIVLPRASFWVYFSIFLLLNFTVFPIAYCVSVSVRHELRQLTCATIIFVGYVFCGSTPSLTSINEMSEPLPFFPFISHARYVRELIYLSEVLHYQSDYIILNSFNLLSYQYDHWGYLLFTTIFFAVTYRVLAYVLLWQSRPTSFVNKVSAVTKSAYSRVIAPIKFVQRKISTSLQRKLQERFGE</sequence>
<keyword evidence="3 9" id="KW-0812">Transmembrane</keyword>
<feature type="transmembrane region" description="Helical" evidence="9">
    <location>
        <begin position="1006"/>
        <end position="1026"/>
    </location>
</feature>
<dbReference type="PROSITE" id="PS00211">
    <property type="entry name" value="ABC_TRANSPORTER_1"/>
    <property type="match status" value="1"/>
</dbReference>
<feature type="region of interest" description="Disordered" evidence="8">
    <location>
        <begin position="802"/>
        <end position="844"/>
    </location>
</feature>
<dbReference type="Pfam" id="PF00005">
    <property type="entry name" value="ABC_tran"/>
    <property type="match status" value="1"/>
</dbReference>
<comment type="caution">
    <text evidence="11">The sequence shown here is derived from an EMBL/GenBank/DDBJ whole genome shotgun (WGS) entry which is preliminary data.</text>
</comment>
<evidence type="ECO:0000256" key="5">
    <source>
        <dbReference type="ARBA" id="ARBA00022840"/>
    </source>
</evidence>
<feature type="transmembrane region" description="Helical" evidence="9">
    <location>
        <begin position="452"/>
        <end position="474"/>
    </location>
</feature>
<name>A0A6A5CAT3_NAEFO</name>
<comment type="subcellular location">
    <subcellularLocation>
        <location evidence="1">Membrane</location>
        <topology evidence="1">Multi-pass membrane protein</topology>
    </subcellularLocation>
</comment>
<dbReference type="VEuPathDB" id="AmoebaDB:FDP41_011289"/>
<dbReference type="Pfam" id="PF19055">
    <property type="entry name" value="ABC2_membrane_7"/>
    <property type="match status" value="1"/>
</dbReference>
<dbReference type="InterPro" id="IPR043926">
    <property type="entry name" value="ABCG_dom"/>
</dbReference>
<dbReference type="GO" id="GO:0016020">
    <property type="term" value="C:membrane"/>
    <property type="evidence" value="ECO:0007669"/>
    <property type="project" value="UniProtKB-SubCell"/>
</dbReference>
<dbReference type="GeneID" id="68118504"/>
<proteinExistence type="predicted"/>
<keyword evidence="7 9" id="KW-0472">Membrane</keyword>
<keyword evidence="12" id="KW-1185">Reference proteome</keyword>
<feature type="transmembrane region" description="Helical" evidence="9">
    <location>
        <begin position="873"/>
        <end position="895"/>
    </location>
</feature>
<feature type="transmembrane region" description="Helical" evidence="9">
    <location>
        <begin position="1038"/>
        <end position="1060"/>
    </location>
</feature>
<feature type="domain" description="ABC transporter" evidence="10">
    <location>
        <begin position="524"/>
        <end position="767"/>
    </location>
</feature>
<dbReference type="Proteomes" id="UP000444721">
    <property type="component" value="Unassembled WGS sequence"/>
</dbReference>
<gene>
    <name evidence="11" type="ORF">FDP41_011289</name>
</gene>
<dbReference type="InterPro" id="IPR003439">
    <property type="entry name" value="ABC_transporter-like_ATP-bd"/>
</dbReference>
<dbReference type="AlphaFoldDB" id="A0A6A5CAT3"/>
<dbReference type="InterPro" id="IPR003593">
    <property type="entry name" value="AAA+_ATPase"/>
</dbReference>
<organism evidence="11 12">
    <name type="scientific">Naegleria fowleri</name>
    <name type="common">Brain eating amoeba</name>
    <dbReference type="NCBI Taxonomy" id="5763"/>
    <lineage>
        <taxon>Eukaryota</taxon>
        <taxon>Discoba</taxon>
        <taxon>Heterolobosea</taxon>
        <taxon>Tetramitia</taxon>
        <taxon>Eutetramitia</taxon>
        <taxon>Vahlkampfiidae</taxon>
        <taxon>Naegleria</taxon>
    </lineage>
</organism>
<feature type="compositionally biased region" description="Polar residues" evidence="8">
    <location>
        <begin position="804"/>
        <end position="826"/>
    </location>
</feature>
<feature type="transmembrane region" description="Helical" evidence="9">
    <location>
        <begin position="933"/>
        <end position="953"/>
    </location>
</feature>
<dbReference type="PANTHER" id="PTHR48041">
    <property type="entry name" value="ABC TRANSPORTER G FAMILY MEMBER 28"/>
    <property type="match status" value="1"/>
</dbReference>
<dbReference type="PANTHER" id="PTHR48041:SF91">
    <property type="entry name" value="ABC TRANSPORTER G FAMILY MEMBER 28"/>
    <property type="match status" value="1"/>
</dbReference>
<dbReference type="GO" id="GO:0005524">
    <property type="term" value="F:ATP binding"/>
    <property type="evidence" value="ECO:0007669"/>
    <property type="project" value="UniProtKB-KW"/>
</dbReference>
<feature type="transmembrane region" description="Helical" evidence="9">
    <location>
        <begin position="234"/>
        <end position="257"/>
    </location>
</feature>
<evidence type="ECO:0000256" key="2">
    <source>
        <dbReference type="ARBA" id="ARBA00022448"/>
    </source>
</evidence>
<keyword evidence="4" id="KW-0547">Nucleotide-binding</keyword>
<evidence type="ECO:0000313" key="12">
    <source>
        <dbReference type="Proteomes" id="UP000444721"/>
    </source>
</evidence>
<evidence type="ECO:0000313" key="11">
    <source>
        <dbReference type="EMBL" id="KAF0982359.1"/>
    </source>
</evidence>